<dbReference type="SUPFAM" id="SSF47384">
    <property type="entry name" value="Homodimeric domain of signal transducing histidine kinase"/>
    <property type="match status" value="1"/>
</dbReference>
<dbReference type="CDD" id="cd00088">
    <property type="entry name" value="HPT"/>
    <property type="match status" value="1"/>
</dbReference>
<dbReference type="CDD" id="cd06225">
    <property type="entry name" value="HAMP"/>
    <property type="match status" value="1"/>
</dbReference>
<dbReference type="Gene3D" id="6.10.340.10">
    <property type="match status" value="1"/>
</dbReference>
<gene>
    <name evidence="25" type="ORF">ETSY1_02290</name>
</gene>
<feature type="domain" description="Response regulatory" evidence="22">
    <location>
        <begin position="963"/>
        <end position="1079"/>
    </location>
</feature>
<feature type="modified residue" description="4-aspartylphosphate" evidence="17">
    <location>
        <position position="714"/>
    </location>
</feature>
<dbReference type="Gene3D" id="1.20.120.160">
    <property type="entry name" value="HPT domain"/>
    <property type="match status" value="1"/>
</dbReference>
<proteinExistence type="predicted"/>
<comment type="subcellular location">
    <subcellularLocation>
        <location evidence="2">Cell membrane</location>
        <topology evidence="2">Multi-pass membrane protein</topology>
    </subcellularLocation>
</comment>
<evidence type="ECO:0000256" key="11">
    <source>
        <dbReference type="ARBA" id="ARBA00022989"/>
    </source>
</evidence>
<keyword evidence="6" id="KW-0808">Transferase</keyword>
<evidence type="ECO:0000256" key="15">
    <source>
        <dbReference type="ARBA" id="ARBA00068150"/>
    </source>
</evidence>
<dbReference type="PROSITE" id="PS50885">
    <property type="entry name" value="HAMP"/>
    <property type="match status" value="1"/>
</dbReference>
<dbReference type="Gene3D" id="3.40.50.2300">
    <property type="match status" value="3"/>
</dbReference>
<dbReference type="PANTHER" id="PTHR45339">
    <property type="entry name" value="HYBRID SIGNAL TRANSDUCTION HISTIDINE KINASE J"/>
    <property type="match status" value="1"/>
</dbReference>
<feature type="domain" description="HPt" evidence="24">
    <location>
        <begin position="826"/>
        <end position="919"/>
    </location>
</feature>
<evidence type="ECO:0000256" key="3">
    <source>
        <dbReference type="ARBA" id="ARBA00012438"/>
    </source>
</evidence>
<feature type="compositionally biased region" description="Low complexity" evidence="19">
    <location>
        <begin position="794"/>
        <end position="809"/>
    </location>
</feature>
<dbReference type="InterPro" id="IPR003660">
    <property type="entry name" value="HAMP_dom"/>
</dbReference>
<dbReference type="CDD" id="cd00082">
    <property type="entry name" value="HisKA"/>
    <property type="match status" value="2"/>
</dbReference>
<evidence type="ECO:0000256" key="12">
    <source>
        <dbReference type="ARBA" id="ARBA00023012"/>
    </source>
</evidence>
<comment type="caution">
    <text evidence="25">The sequence shown here is derived from an EMBL/GenBank/DDBJ whole genome shotgun (WGS) entry which is preliminary data.</text>
</comment>
<protein>
    <recommendedName>
        <fullName evidence="15">Sensory/regulatory protein RpfC</fullName>
        <ecNumber evidence="3">2.7.13.3</ecNumber>
    </recommendedName>
</protein>
<dbReference type="CDD" id="cd16922">
    <property type="entry name" value="HATPase_EvgS-ArcB-TorS-like"/>
    <property type="match status" value="1"/>
</dbReference>
<dbReference type="PROSITE" id="PS50109">
    <property type="entry name" value="HIS_KIN"/>
    <property type="match status" value="2"/>
</dbReference>
<evidence type="ECO:0000256" key="17">
    <source>
        <dbReference type="PROSITE-ProRule" id="PRU00169"/>
    </source>
</evidence>
<evidence type="ECO:0000256" key="5">
    <source>
        <dbReference type="ARBA" id="ARBA00022553"/>
    </source>
</evidence>
<dbReference type="PRINTS" id="PR00344">
    <property type="entry name" value="BCTRLSENSOR"/>
</dbReference>
<dbReference type="PANTHER" id="PTHR45339:SF1">
    <property type="entry name" value="HYBRID SIGNAL TRANSDUCTION HISTIDINE KINASE J"/>
    <property type="match status" value="1"/>
</dbReference>
<dbReference type="Pfam" id="PF00672">
    <property type="entry name" value="HAMP"/>
    <property type="match status" value="1"/>
</dbReference>
<evidence type="ECO:0000313" key="25">
    <source>
        <dbReference type="EMBL" id="ETX02796.1"/>
    </source>
</evidence>
<dbReference type="CDD" id="cd17546">
    <property type="entry name" value="REC_hyHK_CKI1_RcsC-like"/>
    <property type="match status" value="2"/>
</dbReference>
<dbReference type="SMART" id="SM00448">
    <property type="entry name" value="REC"/>
    <property type="match status" value="3"/>
</dbReference>
<evidence type="ECO:0000256" key="10">
    <source>
        <dbReference type="ARBA" id="ARBA00022840"/>
    </source>
</evidence>
<dbReference type="SMART" id="SM00304">
    <property type="entry name" value="HAMP"/>
    <property type="match status" value="1"/>
</dbReference>
<dbReference type="InterPro" id="IPR008207">
    <property type="entry name" value="Sig_transdc_His_kin_Hpt_dom"/>
</dbReference>
<feature type="domain" description="Histidine kinase" evidence="21">
    <location>
        <begin position="1108"/>
        <end position="1326"/>
    </location>
</feature>
<dbReference type="EMBL" id="AZHW01000107">
    <property type="protein sequence ID" value="ETX02796.1"/>
    <property type="molecule type" value="Genomic_DNA"/>
</dbReference>
<evidence type="ECO:0000256" key="6">
    <source>
        <dbReference type="ARBA" id="ARBA00022679"/>
    </source>
</evidence>
<dbReference type="EC" id="2.7.13.3" evidence="3"/>
<evidence type="ECO:0000256" key="20">
    <source>
        <dbReference type="SAM" id="Phobius"/>
    </source>
</evidence>
<dbReference type="SUPFAM" id="SSF55874">
    <property type="entry name" value="ATPase domain of HSP90 chaperone/DNA topoisomerase II/histidine kinase"/>
    <property type="match status" value="2"/>
</dbReference>
<dbReference type="GO" id="GO:0005524">
    <property type="term" value="F:ATP binding"/>
    <property type="evidence" value="ECO:0007669"/>
    <property type="project" value="UniProtKB-KW"/>
</dbReference>
<dbReference type="PROSITE" id="PS50110">
    <property type="entry name" value="RESPONSE_REGULATORY"/>
    <property type="match status" value="3"/>
</dbReference>
<dbReference type="SMART" id="SM00388">
    <property type="entry name" value="HisKA"/>
    <property type="match status" value="2"/>
</dbReference>
<evidence type="ECO:0000256" key="1">
    <source>
        <dbReference type="ARBA" id="ARBA00000085"/>
    </source>
</evidence>
<comment type="catalytic activity">
    <reaction evidence="1">
        <text>ATP + protein L-histidine = ADP + protein N-phospho-L-histidine.</text>
        <dbReference type="EC" id="2.7.13.3"/>
    </reaction>
</comment>
<dbReference type="InterPro" id="IPR011006">
    <property type="entry name" value="CheY-like_superfamily"/>
</dbReference>
<evidence type="ECO:0000256" key="8">
    <source>
        <dbReference type="ARBA" id="ARBA00022741"/>
    </source>
</evidence>
<dbReference type="InterPro" id="IPR003661">
    <property type="entry name" value="HisK_dim/P_dom"/>
</dbReference>
<feature type="coiled-coil region" evidence="18">
    <location>
        <begin position="221"/>
        <end position="276"/>
    </location>
</feature>
<dbReference type="SUPFAM" id="SSF52172">
    <property type="entry name" value="CheY-like"/>
    <property type="match status" value="3"/>
</dbReference>
<keyword evidence="11 20" id="KW-1133">Transmembrane helix</keyword>
<dbReference type="InterPro" id="IPR036641">
    <property type="entry name" value="HPT_dom_sf"/>
</dbReference>
<keyword evidence="12" id="KW-0902">Two-component regulatory system</keyword>
<dbReference type="InterPro" id="IPR036890">
    <property type="entry name" value="HATPase_C_sf"/>
</dbReference>
<dbReference type="Pfam" id="PF17152">
    <property type="entry name" value="CHASE8"/>
    <property type="match status" value="1"/>
</dbReference>
<feature type="domain" description="HAMP" evidence="23">
    <location>
        <begin position="176"/>
        <end position="229"/>
    </location>
</feature>
<keyword evidence="13 20" id="KW-0472">Membrane</keyword>
<keyword evidence="9" id="KW-0418">Kinase</keyword>
<dbReference type="Pfam" id="PF01627">
    <property type="entry name" value="Hpt"/>
    <property type="match status" value="1"/>
</dbReference>
<reference evidence="25 26" key="1">
    <citation type="journal article" date="2014" name="Nature">
        <title>An environmental bacterial taxon with a large and distinct metabolic repertoire.</title>
        <authorList>
            <person name="Wilson M.C."/>
            <person name="Mori T."/>
            <person name="Ruckert C."/>
            <person name="Uria A.R."/>
            <person name="Helf M.J."/>
            <person name="Takada K."/>
            <person name="Gernert C."/>
            <person name="Steffens U.A."/>
            <person name="Heycke N."/>
            <person name="Schmitt S."/>
            <person name="Rinke C."/>
            <person name="Helfrich E.J."/>
            <person name="Brachmann A.O."/>
            <person name="Gurgui C."/>
            <person name="Wakimoto T."/>
            <person name="Kracht M."/>
            <person name="Crusemann M."/>
            <person name="Hentschel U."/>
            <person name="Abe I."/>
            <person name="Matsunaga S."/>
            <person name="Kalinowski J."/>
            <person name="Takeyama H."/>
            <person name="Piel J."/>
        </authorList>
    </citation>
    <scope>NUCLEOTIDE SEQUENCE [LARGE SCALE GENOMIC DNA]</scope>
    <source>
        <strain evidence="26">TSY1</strain>
    </source>
</reference>
<organism evidence="25 26">
    <name type="scientific">Entotheonella factor</name>
    <dbReference type="NCBI Taxonomy" id="1429438"/>
    <lineage>
        <taxon>Bacteria</taxon>
        <taxon>Pseudomonadati</taxon>
        <taxon>Nitrospinota/Tectimicrobiota group</taxon>
        <taxon>Candidatus Tectimicrobiota</taxon>
        <taxon>Candidatus Entotheonellia</taxon>
        <taxon>Candidatus Entotheonellales</taxon>
        <taxon>Candidatus Entotheonellaceae</taxon>
        <taxon>Candidatus Entotheonella</taxon>
    </lineage>
</organism>
<evidence type="ECO:0000256" key="4">
    <source>
        <dbReference type="ARBA" id="ARBA00022475"/>
    </source>
</evidence>
<dbReference type="SMART" id="SM00387">
    <property type="entry name" value="HATPase_c"/>
    <property type="match status" value="2"/>
</dbReference>
<feature type="domain" description="Response regulatory" evidence="22">
    <location>
        <begin position="665"/>
        <end position="784"/>
    </location>
</feature>
<evidence type="ECO:0000259" key="24">
    <source>
        <dbReference type="PROSITE" id="PS50894"/>
    </source>
</evidence>
<keyword evidence="4" id="KW-1003">Cell membrane</keyword>
<dbReference type="Pfam" id="PF02518">
    <property type="entry name" value="HATPase_c"/>
    <property type="match status" value="2"/>
</dbReference>
<dbReference type="Pfam" id="PF00072">
    <property type="entry name" value="Response_reg"/>
    <property type="match status" value="3"/>
</dbReference>
<feature type="modified residue" description="4-aspartylphosphate" evidence="17">
    <location>
        <position position="1012"/>
    </location>
</feature>
<dbReference type="Pfam" id="PF00512">
    <property type="entry name" value="HisKA"/>
    <property type="match status" value="2"/>
</dbReference>
<evidence type="ECO:0000259" key="21">
    <source>
        <dbReference type="PROSITE" id="PS50109"/>
    </source>
</evidence>
<evidence type="ECO:0000256" key="18">
    <source>
        <dbReference type="SAM" id="Coils"/>
    </source>
</evidence>
<feature type="domain" description="Histidine kinase" evidence="21">
    <location>
        <begin position="276"/>
        <end position="497"/>
    </location>
</feature>
<dbReference type="InterPro" id="IPR033417">
    <property type="entry name" value="CHASE8"/>
</dbReference>
<dbReference type="PROSITE" id="PS50894">
    <property type="entry name" value="HPT"/>
    <property type="match status" value="1"/>
</dbReference>
<evidence type="ECO:0000256" key="19">
    <source>
        <dbReference type="SAM" id="MobiDB-lite"/>
    </source>
</evidence>
<dbReference type="GO" id="GO:0000155">
    <property type="term" value="F:phosphorelay sensor kinase activity"/>
    <property type="evidence" value="ECO:0007669"/>
    <property type="project" value="InterPro"/>
</dbReference>
<feature type="region of interest" description="Disordered" evidence="19">
    <location>
        <begin position="791"/>
        <end position="812"/>
    </location>
</feature>
<evidence type="ECO:0000256" key="16">
    <source>
        <dbReference type="PROSITE-ProRule" id="PRU00110"/>
    </source>
</evidence>
<evidence type="ECO:0000256" key="14">
    <source>
        <dbReference type="ARBA" id="ARBA00064003"/>
    </source>
</evidence>
<dbReference type="Gene3D" id="1.10.287.130">
    <property type="match status" value="2"/>
</dbReference>
<keyword evidence="10" id="KW-0067">ATP-binding</keyword>
<accession>W4LYJ9</accession>
<feature type="domain" description="Response regulatory" evidence="22">
    <location>
        <begin position="516"/>
        <end position="637"/>
    </location>
</feature>
<dbReference type="InterPro" id="IPR003594">
    <property type="entry name" value="HATPase_dom"/>
</dbReference>
<dbReference type="InterPro" id="IPR004358">
    <property type="entry name" value="Sig_transdc_His_kin-like_C"/>
</dbReference>
<name>W4LYJ9_ENTF1</name>
<dbReference type="Proteomes" id="UP000019141">
    <property type="component" value="Unassembled WGS sequence"/>
</dbReference>
<dbReference type="GO" id="GO:0005886">
    <property type="term" value="C:plasma membrane"/>
    <property type="evidence" value="ECO:0007669"/>
    <property type="project" value="UniProtKB-SubCell"/>
</dbReference>
<comment type="subunit">
    <text evidence="14">At low DSF concentrations, interacts with RpfF.</text>
</comment>
<evidence type="ECO:0000259" key="23">
    <source>
        <dbReference type="PROSITE" id="PS50885"/>
    </source>
</evidence>
<evidence type="ECO:0000313" key="26">
    <source>
        <dbReference type="Proteomes" id="UP000019141"/>
    </source>
</evidence>
<dbReference type="InterPro" id="IPR005467">
    <property type="entry name" value="His_kinase_dom"/>
</dbReference>
<dbReference type="InterPro" id="IPR001789">
    <property type="entry name" value="Sig_transdc_resp-reg_receiver"/>
</dbReference>
<keyword evidence="7 20" id="KW-0812">Transmembrane</keyword>
<dbReference type="FunFam" id="3.30.565.10:FF:000010">
    <property type="entry name" value="Sensor histidine kinase RcsC"/>
    <property type="match status" value="1"/>
</dbReference>
<feature type="modified residue" description="4-aspartylphosphate" evidence="17">
    <location>
        <position position="570"/>
    </location>
</feature>
<evidence type="ECO:0000256" key="9">
    <source>
        <dbReference type="ARBA" id="ARBA00022777"/>
    </source>
</evidence>
<feature type="modified residue" description="Phosphohistidine" evidence="16">
    <location>
        <position position="865"/>
    </location>
</feature>
<evidence type="ECO:0000256" key="2">
    <source>
        <dbReference type="ARBA" id="ARBA00004651"/>
    </source>
</evidence>
<dbReference type="FunFam" id="3.30.565.10:FF:000006">
    <property type="entry name" value="Sensor histidine kinase WalK"/>
    <property type="match status" value="1"/>
</dbReference>
<dbReference type="SUPFAM" id="SSF158472">
    <property type="entry name" value="HAMP domain-like"/>
    <property type="match status" value="1"/>
</dbReference>
<keyword evidence="18" id="KW-0175">Coiled coil</keyword>
<evidence type="ECO:0000259" key="22">
    <source>
        <dbReference type="PROSITE" id="PS50110"/>
    </source>
</evidence>
<dbReference type="Gene3D" id="3.30.565.10">
    <property type="entry name" value="Histidine kinase-like ATPase, C-terminal domain"/>
    <property type="match status" value="2"/>
</dbReference>
<dbReference type="FunFam" id="1.10.287.130:FF:000002">
    <property type="entry name" value="Two-component osmosensing histidine kinase"/>
    <property type="match status" value="1"/>
</dbReference>
<keyword evidence="8" id="KW-0547">Nucleotide-binding</keyword>
<sequence>MVITSGVALICAAVAIIAYELQVSRHGLVEQLAILATVASTNSTAAMLFDDSKDAEDLLAALHVKPYILHARITTRDGELFAAYTARDIPLEGIPLDRQAPTYEVGDGHRTRYHVNRHILHVQQPIVQDGEHIGDIDILSDADELYRKLRDHFGIIALVMTGSFIIATLLASRLQRVISSPIRQLAHTMTDVSQANDYTIRATKQSHDEIGSLIDGFNAMLAQVQERDQQLAQHRDHLEDQIAQRTTELVSSNDALRQAKEAAEAASQAKSQFLANMSHEIRTPMNGVLGMTELLLTSQLTENQQHFAETVHRSAHTLLDIINEILDFSKIEAGKLELEYTDFNLREIVEEVVELLAERAYQKGLEIACDIDEAIPTMLCGDPVRIRQILTNLVHNAIKFTATGEVVVRIGEVATVDTHTGLCLEVRDTGIGIAPEHQVHLFDSFVQADGSTTRQYGGTGLGLAITKQLVEMMGGVIEVESTLGQGSTFRCMVKVDRASHEAQSPPPPLLSLNGLWLLIVDDNNTNLEILSHQASAWGIRSNCASDGAQTLSKLRDAATQGTQYDLVLLDMHLPDTDGIALAREIKADPALTSIPLVLLTASSLPRDIADASEAGIIECLSKPIRQSQFYRVLTEILHVSSDALPTLQRLPSPEPDDGLIALQGHILLAEDNEVNQLVAAGMLQSLGCQVHITSNGREAVEAFCQANYDLVLMDCQMPEMDGFATTEALRDYEREQGRAPTPIIALTAHAMAQDREQCLAAGMDDYLSKPYTQEGLHTVLSRWLPAPAQAFAGPDSSTDCTPSPSAPSTQSLDTDVLSTLRALPDGKMRVERILTTYLETSSHLLLQLHDAVPNNHGAAMRQAAHSLKSSSANVGARRLSQLCSELEAAACDTVTPYMQQLLNQMNDEYPVVRDALTAVLNNQSLTPAPATPATPNTQTLPAASGHTSIPEAYPFALDPPDATILLVDDEPTNLEVLQAILAPAGYRLTQALNGSDALDSLGVDPPDIILLDLVMPGLNGFEVCRRIKASAQWQSIPVIVLTGLDETKSYVQAIDCGVDDFMTKPVNDAILLARVRNYLRKKRAEEGLRAAKEAAETANRAKSQFLANMSHELRTPLHAILSCAGFGIRRIDMASLNKLRNYFTQIDRSGRTLLALLNDLLDLAKLESGKMSFSFEPSNLADLITRASEEFDAYISERHLQLQLNVPENLPPIQLDSLKILQVLRNLLSNAVKFSPESSTINLNIAVENQVVKVTVRDRGPGIPAAEVESIFDKFVQSSKTTTGAGGTGLGLAICREIITAHGGHIWAECPPNGGALFTFTLPLERLIKTASNLALMASEAKRDLVTEREHHFYDED</sequence>
<feature type="transmembrane region" description="Helical" evidence="20">
    <location>
        <begin position="153"/>
        <end position="174"/>
    </location>
</feature>
<keyword evidence="26" id="KW-1185">Reference proteome</keyword>
<dbReference type="SUPFAM" id="SSF47226">
    <property type="entry name" value="Histidine-containing phosphotransfer domain, HPT domain"/>
    <property type="match status" value="1"/>
</dbReference>
<dbReference type="HOGENOM" id="CLU_000445_104_15_7"/>
<dbReference type="CDD" id="cd00075">
    <property type="entry name" value="HATPase"/>
    <property type="match status" value="1"/>
</dbReference>
<evidence type="ECO:0000256" key="13">
    <source>
        <dbReference type="ARBA" id="ARBA00023136"/>
    </source>
</evidence>
<evidence type="ECO:0000256" key="7">
    <source>
        <dbReference type="ARBA" id="ARBA00022692"/>
    </source>
</evidence>
<dbReference type="InterPro" id="IPR036097">
    <property type="entry name" value="HisK_dim/P_sf"/>
</dbReference>
<keyword evidence="5 17" id="KW-0597">Phosphoprotein</keyword>